<dbReference type="EMBL" id="JABZEO010000008">
    <property type="protein sequence ID" value="NVZ10176.1"/>
    <property type="molecule type" value="Genomic_DNA"/>
</dbReference>
<gene>
    <name evidence="1" type="ORF">HW932_12985</name>
</gene>
<dbReference type="RefSeq" id="WP_176976918.1">
    <property type="nucleotide sequence ID" value="NZ_JABZEO010000008.1"/>
</dbReference>
<protein>
    <submittedName>
        <fullName evidence="1">Uncharacterized protein</fullName>
    </submittedName>
</protein>
<accession>A0A850RD57</accession>
<comment type="caution">
    <text evidence="1">The sequence shown here is derived from an EMBL/GenBank/DDBJ whole genome shotgun (WGS) entry which is preliminary data.</text>
</comment>
<evidence type="ECO:0000313" key="1">
    <source>
        <dbReference type="EMBL" id="NVZ10176.1"/>
    </source>
</evidence>
<proteinExistence type="predicted"/>
<dbReference type="AlphaFoldDB" id="A0A850RD57"/>
<keyword evidence="2" id="KW-1185">Reference proteome</keyword>
<dbReference type="Proteomes" id="UP000592294">
    <property type="component" value="Unassembled WGS sequence"/>
</dbReference>
<reference evidence="1 2" key="1">
    <citation type="submission" date="2020-06" db="EMBL/GenBank/DDBJ databases">
        <title>Whole-genome sequence of Allochromatium humboldtianum DSM 21881, type strain.</title>
        <authorList>
            <person name="Kyndt J.A."/>
            <person name="Meyer T.E."/>
        </authorList>
    </citation>
    <scope>NUCLEOTIDE SEQUENCE [LARGE SCALE GENOMIC DNA]</scope>
    <source>
        <strain evidence="1 2">DSM 21881</strain>
    </source>
</reference>
<evidence type="ECO:0000313" key="2">
    <source>
        <dbReference type="Proteomes" id="UP000592294"/>
    </source>
</evidence>
<name>A0A850RD57_9GAMM</name>
<organism evidence="1 2">
    <name type="scientific">Allochromatium humboldtianum</name>
    <dbReference type="NCBI Taxonomy" id="504901"/>
    <lineage>
        <taxon>Bacteria</taxon>
        <taxon>Pseudomonadati</taxon>
        <taxon>Pseudomonadota</taxon>
        <taxon>Gammaproteobacteria</taxon>
        <taxon>Chromatiales</taxon>
        <taxon>Chromatiaceae</taxon>
        <taxon>Allochromatium</taxon>
    </lineage>
</organism>
<sequence>MSDSNPRDLIRQDIDDSRRDGLSLATAIVIRAEDSWIGVGMEYEAIRARHGRMHEDWTPTSQRLLSRDENGRSYDQVNIVLSDGRELSYFFDITDFYGREVSMTDDIRAILEDEGAEPGSRSLGNEEACFETAVVIRADTIWSSLCEEYEYLSRLHPLKHRQHWKDWTVRVEACLCRNGRYYDRIAVVSASGASQTYCFDMTNGYEDGLHTVDVKQGLMETIRNPSSYFRVKLDMAATARLMRYPEAEVMWAEVVALAHQYFERKKARAVLAEALVRERAFLREWNDSD</sequence>